<gene>
    <name evidence="1" type="ORF">AMLFYP55_00804</name>
</gene>
<proteinExistence type="predicted"/>
<reference evidence="1" key="1">
    <citation type="submission" date="2019-11" db="EMBL/GenBank/DDBJ databases">
        <authorList>
            <person name="Feng L."/>
        </authorList>
    </citation>
    <scope>NUCLEOTIDE SEQUENCE</scope>
    <source>
        <strain evidence="1">AMuciniphilaLFYP55</strain>
    </source>
</reference>
<dbReference type="AlphaFoldDB" id="A0A6N2UGT3"/>
<dbReference type="EMBL" id="CACRSS010000016">
    <property type="protein sequence ID" value="VYT14536.1"/>
    <property type="molecule type" value="Genomic_DNA"/>
</dbReference>
<protein>
    <submittedName>
        <fullName evidence="1">Uncharacterized protein</fullName>
    </submittedName>
</protein>
<sequence length="136" mass="15407">MKELQFYFPRPGKWDEFTLTAVFPDMAGFVQNQRYRHRELTPEQLQAFSEVVSALTVLSDEWKAVQAWARLDMCMTGTSTEGSEGMVKTVEAVTLTVEAVNGRGARKLFTNANYPEFTIPEAGAVAFFKHFTDSRQ</sequence>
<dbReference type="OrthoDB" id="9953060at2"/>
<dbReference type="RefSeq" id="WP_102721819.1">
    <property type="nucleotide sequence ID" value="NZ_CACRSS010000016.1"/>
</dbReference>
<accession>A0A6N2UGT3</accession>
<evidence type="ECO:0000313" key="1">
    <source>
        <dbReference type="EMBL" id="VYT14536.1"/>
    </source>
</evidence>
<organism evidence="1">
    <name type="scientific">Akkermansia muciniphila</name>
    <dbReference type="NCBI Taxonomy" id="239935"/>
    <lineage>
        <taxon>Bacteria</taxon>
        <taxon>Pseudomonadati</taxon>
        <taxon>Verrucomicrobiota</taxon>
        <taxon>Verrucomicrobiia</taxon>
        <taxon>Verrucomicrobiales</taxon>
        <taxon>Akkermansiaceae</taxon>
        <taxon>Akkermansia</taxon>
    </lineage>
</organism>
<name>A0A6N2UGT3_9BACT</name>